<proteinExistence type="predicted"/>
<name>A0A1X7J7H9_9BACT</name>
<feature type="transmembrane region" description="Helical" evidence="1">
    <location>
        <begin position="56"/>
        <end position="78"/>
    </location>
</feature>
<sequence>MHKQVANINYLGFWLVSGFMSLISHTLLSIPPTIFLFLISMFFLTLTLINKPRIEYHNILFIPILFIIYLLTTQPFFFPSLHRVFGLLCSFLYIVPVVYFGSKLKTQELEKVINFFIIFSFIILVSEGISRLIDPEMKYAQFKGVDSRWIYMYKFDGIMYTDSNATGLHIICLFFFILYWAREREKKFLFIRWGLIILLIFTFSRAAWLGAIIGLIYIYGFKGKYFKRFIIFMSTSGIIVAFLGIGYSKISGDISFLSKLYILETTYDYLKSADIMNLIFGVGFFKSEEVLGIYGHNIFIVFLLESGIIGLTFILMLFSSFVYYTRKKALWVLIPYLVTSFSAITTFVPYLYGTVGLIYLIEQSKLNRHKCK</sequence>
<dbReference type="STRING" id="1028.SAMN05661096_01379"/>
<keyword evidence="1" id="KW-1133">Transmembrane helix</keyword>
<dbReference type="AlphaFoldDB" id="A0A1X7J7H9"/>
<feature type="transmembrane region" description="Helical" evidence="1">
    <location>
        <begin position="225"/>
        <end position="248"/>
    </location>
</feature>
<feature type="transmembrane region" description="Helical" evidence="1">
    <location>
        <begin position="163"/>
        <end position="181"/>
    </location>
</feature>
<feature type="transmembrane region" description="Helical" evidence="1">
    <location>
        <begin position="193"/>
        <end position="219"/>
    </location>
</feature>
<reference evidence="3" key="1">
    <citation type="submission" date="2017-04" db="EMBL/GenBank/DDBJ databases">
        <authorList>
            <person name="Varghese N."/>
            <person name="Submissions S."/>
        </authorList>
    </citation>
    <scope>NUCLEOTIDE SEQUENCE [LARGE SCALE GENOMIC DNA]</scope>
    <source>
        <strain evidence="3">DSM 4125</strain>
    </source>
</reference>
<feature type="transmembrane region" description="Helical" evidence="1">
    <location>
        <begin position="84"/>
        <end position="101"/>
    </location>
</feature>
<dbReference type="Proteomes" id="UP000193804">
    <property type="component" value="Unassembled WGS sequence"/>
</dbReference>
<feature type="transmembrane region" description="Helical" evidence="1">
    <location>
        <begin position="7"/>
        <end position="24"/>
    </location>
</feature>
<keyword evidence="1" id="KW-0472">Membrane</keyword>
<organism evidence="2 3">
    <name type="scientific">Marivirga sericea</name>
    <dbReference type="NCBI Taxonomy" id="1028"/>
    <lineage>
        <taxon>Bacteria</taxon>
        <taxon>Pseudomonadati</taxon>
        <taxon>Bacteroidota</taxon>
        <taxon>Cytophagia</taxon>
        <taxon>Cytophagales</taxon>
        <taxon>Marivirgaceae</taxon>
        <taxon>Marivirga</taxon>
    </lineage>
</organism>
<accession>A0A1X7J7H9</accession>
<gene>
    <name evidence="2" type="ORF">SAMN05661096_01379</name>
</gene>
<keyword evidence="3" id="KW-1185">Reference proteome</keyword>
<dbReference type="EMBL" id="FXAW01000002">
    <property type="protein sequence ID" value="SMG23442.1"/>
    <property type="molecule type" value="Genomic_DNA"/>
</dbReference>
<evidence type="ECO:0008006" key="4">
    <source>
        <dbReference type="Google" id="ProtNLM"/>
    </source>
</evidence>
<protein>
    <recommendedName>
        <fullName evidence="4">O-antigen ligase like membrane protein</fullName>
    </recommendedName>
</protein>
<feature type="transmembrane region" description="Helical" evidence="1">
    <location>
        <begin position="330"/>
        <end position="352"/>
    </location>
</feature>
<evidence type="ECO:0000313" key="2">
    <source>
        <dbReference type="EMBL" id="SMG23442.1"/>
    </source>
</evidence>
<keyword evidence="1" id="KW-0812">Transmembrane</keyword>
<feature type="transmembrane region" description="Helical" evidence="1">
    <location>
        <begin position="298"/>
        <end position="318"/>
    </location>
</feature>
<evidence type="ECO:0000313" key="3">
    <source>
        <dbReference type="Proteomes" id="UP000193804"/>
    </source>
</evidence>
<evidence type="ECO:0000256" key="1">
    <source>
        <dbReference type="SAM" id="Phobius"/>
    </source>
</evidence>
<feature type="transmembrane region" description="Helical" evidence="1">
    <location>
        <begin position="113"/>
        <end position="133"/>
    </location>
</feature>
<feature type="transmembrane region" description="Helical" evidence="1">
    <location>
        <begin position="30"/>
        <end position="49"/>
    </location>
</feature>